<dbReference type="HOGENOM" id="CLU_1164953_0_0_9"/>
<accession>A0A0E4H9D6</accession>
<protein>
    <submittedName>
        <fullName evidence="2">Uncharacterized protein</fullName>
    </submittedName>
</protein>
<gene>
    <name evidence="2" type="ORF">PRIO_2141</name>
</gene>
<dbReference type="KEGG" id="pri:PRIO_2141"/>
<dbReference type="Proteomes" id="UP000033163">
    <property type="component" value="Chromosome I"/>
</dbReference>
<dbReference type="EMBL" id="LN831776">
    <property type="protein sequence ID" value="CQR54550.1"/>
    <property type="molecule type" value="Genomic_DNA"/>
</dbReference>
<proteinExistence type="predicted"/>
<feature type="region of interest" description="Disordered" evidence="1">
    <location>
        <begin position="1"/>
        <end position="20"/>
    </location>
</feature>
<evidence type="ECO:0000313" key="3">
    <source>
        <dbReference type="Proteomes" id="UP000033163"/>
    </source>
</evidence>
<organism evidence="2 3">
    <name type="scientific">Paenibacillus riograndensis SBR5</name>
    <dbReference type="NCBI Taxonomy" id="1073571"/>
    <lineage>
        <taxon>Bacteria</taxon>
        <taxon>Bacillati</taxon>
        <taxon>Bacillota</taxon>
        <taxon>Bacilli</taxon>
        <taxon>Bacillales</taxon>
        <taxon>Paenibacillaceae</taxon>
        <taxon>Paenibacillus</taxon>
        <taxon>Paenibacillus sonchi group</taxon>
    </lineage>
</organism>
<feature type="compositionally biased region" description="Polar residues" evidence="1">
    <location>
        <begin position="1"/>
        <end position="17"/>
    </location>
</feature>
<sequence>MTQGNEYFNSQTNSNSPAYPYSPRYTTFPYSHYYHLVRSESSPADSQNPKKELVTGYMNANVGSGQGVHVNTGGEVGGKHGIGLDAGGSLAHNGAGMHASGHMGAPAYGIHAQGNTHLNTSQGLGINAEAQALGKYGVAAQAKTQLGGGQGAGFQTGAQLGGEYGLQASAEGHLGLSQGAGFNTGLQLGGDNGLGAKAKAQLGGGQGAGLGVAGQVGKYNGQFGFNIGGKDKESKGAEQSED</sequence>
<dbReference type="PATRIC" id="fig|1073571.4.peg.2263"/>
<dbReference type="RefSeq" id="WP_020433724.1">
    <property type="nucleotide sequence ID" value="NZ_AGBD01001748.1"/>
</dbReference>
<name>A0A0E4H9D6_9BACL</name>
<evidence type="ECO:0000313" key="2">
    <source>
        <dbReference type="EMBL" id="CQR54550.1"/>
    </source>
</evidence>
<reference evidence="3" key="1">
    <citation type="submission" date="2015-03" db="EMBL/GenBank/DDBJ databases">
        <authorList>
            <person name="Wibberg D."/>
        </authorList>
    </citation>
    <scope>NUCLEOTIDE SEQUENCE [LARGE SCALE GENOMIC DNA]</scope>
</reference>
<evidence type="ECO:0000256" key="1">
    <source>
        <dbReference type="SAM" id="MobiDB-lite"/>
    </source>
</evidence>
<dbReference type="AlphaFoldDB" id="A0A0E4H9D6"/>